<evidence type="ECO:0008006" key="3">
    <source>
        <dbReference type="Google" id="ProtNLM"/>
    </source>
</evidence>
<dbReference type="Proteomes" id="UP000694392">
    <property type="component" value="Unplaced"/>
</dbReference>
<keyword evidence="2" id="KW-1185">Reference proteome</keyword>
<evidence type="ECO:0000313" key="2">
    <source>
        <dbReference type="Proteomes" id="UP000694392"/>
    </source>
</evidence>
<dbReference type="GeneTree" id="ENSGT00940000156715"/>
<evidence type="ECO:0000313" key="1">
    <source>
        <dbReference type="Ensembl" id="ENSSPUP00000024565.1"/>
    </source>
</evidence>
<sequence length="101" mass="11925">MNSDAEQDAAVKLAQERAEIVAKYDRGREGAQIEPWEDADYHLYKVTDRFGFLHTEELPVHDVAVEKQKQLEIERTTKWLKMLKSWGKYKNREFIKDSHCS</sequence>
<dbReference type="Ensembl" id="ENSSPUT00000026214.1">
    <property type="protein sequence ID" value="ENSSPUP00000024565.1"/>
    <property type="gene ID" value="ENSSPUG00000018821.1"/>
</dbReference>
<reference evidence="1" key="1">
    <citation type="submission" date="2025-08" db="UniProtKB">
        <authorList>
            <consortium name="Ensembl"/>
        </authorList>
    </citation>
    <scope>IDENTIFICATION</scope>
</reference>
<dbReference type="AlphaFoldDB" id="A0A8D0HHW2"/>
<organism evidence="1 2">
    <name type="scientific">Sphenodon punctatus</name>
    <name type="common">Tuatara</name>
    <name type="synonym">Hatteria punctata</name>
    <dbReference type="NCBI Taxonomy" id="8508"/>
    <lineage>
        <taxon>Eukaryota</taxon>
        <taxon>Metazoa</taxon>
        <taxon>Chordata</taxon>
        <taxon>Craniata</taxon>
        <taxon>Vertebrata</taxon>
        <taxon>Euteleostomi</taxon>
        <taxon>Lepidosauria</taxon>
        <taxon>Sphenodontia</taxon>
        <taxon>Sphenodontidae</taxon>
        <taxon>Sphenodon</taxon>
    </lineage>
</organism>
<protein>
    <recommendedName>
        <fullName evidence="3">USP6 N-terminal-like protein</fullName>
    </recommendedName>
</protein>
<reference evidence="1" key="2">
    <citation type="submission" date="2025-09" db="UniProtKB">
        <authorList>
            <consortium name="Ensembl"/>
        </authorList>
    </citation>
    <scope>IDENTIFICATION</scope>
</reference>
<dbReference type="OMA" id="MLKSWGK"/>
<name>A0A8D0HHW2_SPHPU</name>
<proteinExistence type="predicted"/>
<accession>A0A8D0HHW2</accession>